<dbReference type="EMBL" id="JASBWT010000020">
    <property type="protein sequence ID" value="KAJ9095979.1"/>
    <property type="molecule type" value="Genomic_DNA"/>
</dbReference>
<organism evidence="1 2">
    <name type="scientific">Naganishia friedmannii</name>
    <dbReference type="NCBI Taxonomy" id="89922"/>
    <lineage>
        <taxon>Eukaryota</taxon>
        <taxon>Fungi</taxon>
        <taxon>Dikarya</taxon>
        <taxon>Basidiomycota</taxon>
        <taxon>Agaricomycotina</taxon>
        <taxon>Tremellomycetes</taxon>
        <taxon>Filobasidiales</taxon>
        <taxon>Filobasidiaceae</taxon>
        <taxon>Naganishia</taxon>
    </lineage>
</organism>
<dbReference type="Proteomes" id="UP001227268">
    <property type="component" value="Unassembled WGS sequence"/>
</dbReference>
<gene>
    <name evidence="1" type="ORF">QFC21_005341</name>
</gene>
<proteinExistence type="predicted"/>
<evidence type="ECO:0000313" key="1">
    <source>
        <dbReference type="EMBL" id="KAJ9095979.1"/>
    </source>
</evidence>
<keyword evidence="2" id="KW-1185">Reference proteome</keyword>
<protein>
    <submittedName>
        <fullName evidence="1">Uncharacterized protein</fullName>
    </submittedName>
</protein>
<evidence type="ECO:0000313" key="2">
    <source>
        <dbReference type="Proteomes" id="UP001227268"/>
    </source>
</evidence>
<reference evidence="1" key="1">
    <citation type="submission" date="2023-04" db="EMBL/GenBank/DDBJ databases">
        <title>Draft Genome sequencing of Naganishia species isolated from polar environments using Oxford Nanopore Technology.</title>
        <authorList>
            <person name="Leo P."/>
            <person name="Venkateswaran K."/>
        </authorList>
    </citation>
    <scope>NUCLEOTIDE SEQUENCE</scope>
    <source>
        <strain evidence="1">MNA-CCFEE 5423</strain>
    </source>
</reference>
<comment type="caution">
    <text evidence="1">The sequence shown here is derived from an EMBL/GenBank/DDBJ whole genome shotgun (WGS) entry which is preliminary data.</text>
</comment>
<accession>A0ACC2V9D7</accession>
<sequence length="292" mass="31443">MTSTLQPHPVGSVSPPTTTAGSIYRRQRSWVPLTTTSRNWTTVFTSVQSTSGFWKSHTSDSRTIETAFGTISPEDLTECLRDTAATSIVSDLNFTAAGAATSSHKDGSPTAYPIFSGCPSACVVLDEEIWVLQADVWRKVSVLPPLPNQNDTSPIIQECAFSSDDARKFSSCQDVYDCITGQTKGWHSGVVMPPFMLQLAEYLWLHRYANDRDQGGQDTTIRPSATAPYPTEPAATDTGTPEMSSSAPSTEVVPNDPIQSKGLPIVLALLGFLSVGTTGFLVFKIVQRGGTN</sequence>
<name>A0ACC2V9D7_9TREE</name>